<gene>
    <name evidence="1" type="ORF">MLD38_001697</name>
</gene>
<evidence type="ECO:0000313" key="2">
    <source>
        <dbReference type="Proteomes" id="UP001057402"/>
    </source>
</evidence>
<name>A0ACB9SDI7_9MYRT</name>
<comment type="caution">
    <text evidence="1">The sequence shown here is derived from an EMBL/GenBank/DDBJ whole genome shotgun (WGS) entry which is preliminary data.</text>
</comment>
<keyword evidence="2" id="KW-1185">Reference proteome</keyword>
<evidence type="ECO:0000313" key="1">
    <source>
        <dbReference type="EMBL" id="KAI4389475.1"/>
    </source>
</evidence>
<organism evidence="1 2">
    <name type="scientific">Melastoma candidum</name>
    <dbReference type="NCBI Taxonomy" id="119954"/>
    <lineage>
        <taxon>Eukaryota</taxon>
        <taxon>Viridiplantae</taxon>
        <taxon>Streptophyta</taxon>
        <taxon>Embryophyta</taxon>
        <taxon>Tracheophyta</taxon>
        <taxon>Spermatophyta</taxon>
        <taxon>Magnoliopsida</taxon>
        <taxon>eudicotyledons</taxon>
        <taxon>Gunneridae</taxon>
        <taxon>Pentapetalae</taxon>
        <taxon>rosids</taxon>
        <taxon>malvids</taxon>
        <taxon>Myrtales</taxon>
        <taxon>Melastomataceae</taxon>
        <taxon>Melastomatoideae</taxon>
        <taxon>Melastomateae</taxon>
        <taxon>Melastoma</taxon>
    </lineage>
</organism>
<protein>
    <submittedName>
        <fullName evidence="1">Uncharacterized protein</fullName>
    </submittedName>
</protein>
<dbReference type="Proteomes" id="UP001057402">
    <property type="component" value="Chromosome 1"/>
</dbReference>
<dbReference type="EMBL" id="CM042880">
    <property type="protein sequence ID" value="KAI4389475.1"/>
    <property type="molecule type" value="Genomic_DNA"/>
</dbReference>
<reference evidence="2" key="1">
    <citation type="journal article" date="2023" name="Front. Plant Sci.">
        <title>Chromosomal-level genome assembly of Melastoma candidum provides insights into trichome evolution.</title>
        <authorList>
            <person name="Zhong Y."/>
            <person name="Wu W."/>
            <person name="Sun C."/>
            <person name="Zou P."/>
            <person name="Liu Y."/>
            <person name="Dai S."/>
            <person name="Zhou R."/>
        </authorList>
    </citation>
    <scope>NUCLEOTIDE SEQUENCE [LARGE SCALE GENOMIC DNA]</scope>
</reference>
<sequence>MHGRPRKPEKPENAAASAAKAEKLRLLQSQFLSNHHNRIYTKEALEANAKLLEINPEYYTAWNYRKLAVQHYVAEAGSDPQAIKSVYDEELRVVEAALRQNFKSYGAWHHRKWVLSMGHSSLDQELRLLDKLQQLDSRNFHAWNYRRFLAELLNRSVEDELMHTEDMIGINFSNYSAWHNRSMLLCKQLKENDTGLTSKDVLSNEYELVQNAIFTDPDDQSGWFYHLWLIDQTMKAKPPILTSSWPSNGSELIISRKQCQGKCPLYEYRGLNIDLKEFPVVLYFNQAVSGVRSSTVTVKSFNVTWKPLSPSNSLASEIWVAYLNLAGEECHFEGPITVEFCIGQSQGILSSSGSPYGKPLRVAFTVTKEPIRVQDVEGHNPEMVSWEDPNFCADEVDSGVLNSDVSFIKERKENKESTISEWQKDTISKEIAGFRDLLSIKDYKIGKLTLARLLMADDALSFPYGNRSVHSAEVLELLKDLTKSDPTHSRYYEEHISLVLLQQLTSSEEMLRRHLFYFKGANTSSFHKPLCLRLNNLSLSRLGLFNKLLGVQMLDLSNNELQSIEGLEAMQLLSCLNLSKNKLGSFTALEPLRHLKSLKVLNISDNEIGSHSIDTRRYLFSSPLSHNEAVVWDPDVVPSDAASPTNYWEAFMLFKSLKLTQLDTIGNAVDDGRFRSFLVKIMPSLLFLDGQKLV</sequence>
<accession>A0ACB9SDI7</accession>
<proteinExistence type="predicted"/>